<dbReference type="SUPFAM" id="SSF50978">
    <property type="entry name" value="WD40 repeat-like"/>
    <property type="match status" value="1"/>
</dbReference>
<dbReference type="InterPro" id="IPR001680">
    <property type="entry name" value="WD40_rpt"/>
</dbReference>
<evidence type="ECO:0000256" key="2">
    <source>
        <dbReference type="ARBA" id="ARBA00022737"/>
    </source>
</evidence>
<evidence type="ECO:0000313" key="4">
    <source>
        <dbReference type="Ensembl" id="ENSTNIP00000007919.1"/>
    </source>
</evidence>
<evidence type="ECO:0000313" key="5">
    <source>
        <dbReference type="Proteomes" id="UP000007303"/>
    </source>
</evidence>
<dbReference type="Proteomes" id="UP000007303">
    <property type="component" value="Unassembled WGS sequence"/>
</dbReference>
<organism evidence="4 5">
    <name type="scientific">Tetraodon nigroviridis</name>
    <name type="common">Spotted green pufferfish</name>
    <name type="synonym">Chelonodon nigroviridis</name>
    <dbReference type="NCBI Taxonomy" id="99883"/>
    <lineage>
        <taxon>Eukaryota</taxon>
        <taxon>Metazoa</taxon>
        <taxon>Chordata</taxon>
        <taxon>Craniata</taxon>
        <taxon>Vertebrata</taxon>
        <taxon>Euteleostomi</taxon>
        <taxon>Actinopterygii</taxon>
        <taxon>Neopterygii</taxon>
        <taxon>Teleostei</taxon>
        <taxon>Neoteleostei</taxon>
        <taxon>Acanthomorphata</taxon>
        <taxon>Eupercaria</taxon>
        <taxon>Tetraodontiformes</taxon>
        <taxon>Tetradontoidea</taxon>
        <taxon>Tetraodontidae</taxon>
        <taxon>Tetraodon</taxon>
    </lineage>
</organism>
<dbReference type="Pfam" id="PF00400">
    <property type="entry name" value="WD40"/>
    <property type="match status" value="2"/>
</dbReference>
<proteinExistence type="predicted"/>
<reference evidence="5" key="1">
    <citation type="journal article" date="2004" name="Nature">
        <title>Genome duplication in the teleost fish Tetraodon nigroviridis reveals the early vertebrate proto-karyotype.</title>
        <authorList>
            <person name="Jaillon O."/>
            <person name="Aury J.-M."/>
            <person name="Brunet F."/>
            <person name="Petit J.-L."/>
            <person name="Stange-Thomann N."/>
            <person name="Mauceli E."/>
            <person name="Bouneau L."/>
            <person name="Fischer C."/>
            <person name="Ozouf-Costaz C."/>
            <person name="Bernot A."/>
            <person name="Nicaud S."/>
            <person name="Jaffe D."/>
            <person name="Fisher S."/>
            <person name="Lutfalla G."/>
            <person name="Dossat C."/>
            <person name="Segurens B."/>
            <person name="Dasilva C."/>
            <person name="Salanoubat M."/>
            <person name="Levy M."/>
            <person name="Boudet N."/>
            <person name="Castellano S."/>
            <person name="Anthouard V."/>
            <person name="Jubin C."/>
            <person name="Castelli V."/>
            <person name="Katinka M."/>
            <person name="Vacherie B."/>
            <person name="Biemont C."/>
            <person name="Skalli Z."/>
            <person name="Cattolico L."/>
            <person name="Poulain J."/>
            <person name="De Berardinis V."/>
            <person name="Cruaud C."/>
            <person name="Duprat S."/>
            <person name="Brottier P."/>
            <person name="Coutanceau J.-P."/>
            <person name="Gouzy J."/>
            <person name="Parra G."/>
            <person name="Lardier G."/>
            <person name="Chapple C."/>
            <person name="McKernan K.J."/>
            <person name="McEwan P."/>
            <person name="Bosak S."/>
            <person name="Kellis M."/>
            <person name="Volff J.-N."/>
            <person name="Guigo R."/>
            <person name="Zody M.C."/>
            <person name="Mesirov J."/>
            <person name="Lindblad-Toh K."/>
            <person name="Birren B."/>
            <person name="Nusbaum C."/>
            <person name="Kahn D."/>
            <person name="Robinson-Rechavi M."/>
            <person name="Laudet V."/>
            <person name="Schachter V."/>
            <person name="Quetier F."/>
            <person name="Saurin W."/>
            <person name="Scarpelli C."/>
            <person name="Wincker P."/>
            <person name="Lander E.S."/>
            <person name="Weissenbach J."/>
            <person name="Roest Crollius H."/>
        </authorList>
    </citation>
    <scope>NUCLEOTIDE SEQUENCE [LARGE SCALE GENOMIC DNA]</scope>
</reference>
<accession>H3CI41</accession>
<evidence type="ECO:0000256" key="3">
    <source>
        <dbReference type="PROSITE-ProRule" id="PRU00221"/>
    </source>
</evidence>
<dbReference type="GeneTree" id="ENSGT00390000005029"/>
<dbReference type="PROSITE" id="PS50082">
    <property type="entry name" value="WD_REPEATS_2"/>
    <property type="match status" value="1"/>
</dbReference>
<dbReference type="STRING" id="99883.ENSTNIP00000007919"/>
<dbReference type="InterPro" id="IPR052301">
    <property type="entry name" value="SCF_F-box/WD-repeat"/>
</dbReference>
<dbReference type="SMART" id="SM00320">
    <property type="entry name" value="WD40"/>
    <property type="match status" value="2"/>
</dbReference>
<name>H3CI41_TETNG</name>
<keyword evidence="2" id="KW-0677">Repeat</keyword>
<dbReference type="PANTHER" id="PTHR14381">
    <property type="entry name" value="DACTYLIN"/>
    <property type="match status" value="1"/>
</dbReference>
<keyword evidence="5" id="KW-1185">Reference proteome</keyword>
<dbReference type="InParanoid" id="H3CI41"/>
<dbReference type="PRINTS" id="PR00320">
    <property type="entry name" value="GPROTEINBRPT"/>
</dbReference>
<dbReference type="AlphaFoldDB" id="H3CI41"/>
<protein>
    <submittedName>
        <fullName evidence="4">F-box and WD repeat domain containing 4</fullName>
    </submittedName>
</protein>
<dbReference type="GO" id="GO:0031146">
    <property type="term" value="P:SCF-dependent proteasomal ubiquitin-dependent protein catabolic process"/>
    <property type="evidence" value="ECO:0007669"/>
    <property type="project" value="TreeGrafter"/>
</dbReference>
<feature type="repeat" description="WD" evidence="3">
    <location>
        <begin position="33"/>
        <end position="72"/>
    </location>
</feature>
<reference evidence="4" key="2">
    <citation type="submission" date="2025-08" db="UniProtKB">
        <authorList>
            <consortium name="Ensembl"/>
        </authorList>
    </citation>
    <scope>IDENTIFICATION</scope>
</reference>
<sequence length="199" mass="22715">VCRFTLTESHLISGGSDGKILVYNRGNYKSVEFSGHKQEVNCIDSKNGLIISGSRDQTTRIWTLTSTYPRETIHMNDRLWSVAINPSLRNIVTSKQYCISFDCLTVWGVKHTVMLECMCSLGSQFRRGAGVLDMVFETPSQLLTCGYDTFIRMWDLRLNPRKCAKEWEEPHDCALYCIQTDGNHMIASGSSYYGVVRFW</sequence>
<dbReference type="Gene3D" id="2.130.10.10">
    <property type="entry name" value="YVTN repeat-like/Quinoprotein amine dehydrogenase"/>
    <property type="match status" value="2"/>
</dbReference>
<dbReference type="HOGENOM" id="CLU_1375084_0_0_1"/>
<dbReference type="PROSITE" id="PS50294">
    <property type="entry name" value="WD_REPEATS_REGION"/>
    <property type="match status" value="1"/>
</dbReference>
<dbReference type="InterPro" id="IPR036322">
    <property type="entry name" value="WD40_repeat_dom_sf"/>
</dbReference>
<dbReference type="Ensembl" id="ENSTNIT00000008080.1">
    <property type="protein sequence ID" value="ENSTNIP00000007919.1"/>
    <property type="gene ID" value="ENSTNIG00000005242.1"/>
</dbReference>
<reference evidence="4" key="3">
    <citation type="submission" date="2025-09" db="UniProtKB">
        <authorList>
            <consortium name="Ensembl"/>
        </authorList>
    </citation>
    <scope>IDENTIFICATION</scope>
</reference>
<dbReference type="FunFam" id="2.130.10.10:FF:002194">
    <property type="entry name" value="Uncharacterized protein"/>
    <property type="match status" value="1"/>
</dbReference>
<keyword evidence="1 3" id="KW-0853">WD repeat</keyword>
<dbReference type="FunCoup" id="H3CI41">
    <property type="interactions" value="643"/>
</dbReference>
<dbReference type="PANTHER" id="PTHR14381:SF1">
    <property type="entry name" value="F-BOX_WD REPEAT-CONTAINING PROTEIN 4"/>
    <property type="match status" value="1"/>
</dbReference>
<evidence type="ECO:0000256" key="1">
    <source>
        <dbReference type="ARBA" id="ARBA00022574"/>
    </source>
</evidence>
<dbReference type="GO" id="GO:0019005">
    <property type="term" value="C:SCF ubiquitin ligase complex"/>
    <property type="evidence" value="ECO:0007669"/>
    <property type="project" value="TreeGrafter"/>
</dbReference>
<dbReference type="InterPro" id="IPR020472">
    <property type="entry name" value="WD40_PAC1"/>
</dbReference>
<dbReference type="InterPro" id="IPR015943">
    <property type="entry name" value="WD40/YVTN_repeat-like_dom_sf"/>
</dbReference>